<dbReference type="SUPFAM" id="SSF57903">
    <property type="entry name" value="FYVE/PHD zinc finger"/>
    <property type="match status" value="1"/>
</dbReference>
<evidence type="ECO:0000256" key="2">
    <source>
        <dbReference type="ARBA" id="ARBA00022771"/>
    </source>
</evidence>
<proteinExistence type="predicted"/>
<evidence type="ECO:0000313" key="7">
    <source>
        <dbReference type="EMBL" id="CDW18306.1"/>
    </source>
</evidence>
<dbReference type="GO" id="GO:0005737">
    <property type="term" value="C:cytoplasm"/>
    <property type="evidence" value="ECO:0007669"/>
    <property type="project" value="TreeGrafter"/>
</dbReference>
<evidence type="ECO:0000256" key="5">
    <source>
        <dbReference type="SAM" id="MobiDB-lite"/>
    </source>
</evidence>
<keyword evidence="1" id="KW-0479">Metal-binding</keyword>
<dbReference type="EMBL" id="HACA01000945">
    <property type="protein sequence ID" value="CDW18306.1"/>
    <property type="molecule type" value="Transcribed_RNA"/>
</dbReference>
<evidence type="ECO:0000256" key="3">
    <source>
        <dbReference type="ARBA" id="ARBA00022833"/>
    </source>
</evidence>
<dbReference type="InterPro" id="IPR047506">
    <property type="entry name" value="UBR7-like_UBR-box"/>
</dbReference>
<dbReference type="SMART" id="SM00249">
    <property type="entry name" value="PHD"/>
    <property type="match status" value="1"/>
</dbReference>
<dbReference type="InterPro" id="IPR040204">
    <property type="entry name" value="UBR7"/>
</dbReference>
<dbReference type="Pfam" id="PF02207">
    <property type="entry name" value="zf-UBR"/>
    <property type="match status" value="1"/>
</dbReference>
<dbReference type="AlphaFoldDB" id="A0A0K2SYH7"/>
<feature type="zinc finger region" description="UBR-type" evidence="4">
    <location>
        <begin position="52"/>
        <end position="129"/>
    </location>
</feature>
<reference evidence="7" key="1">
    <citation type="submission" date="2014-05" db="EMBL/GenBank/DDBJ databases">
        <authorList>
            <person name="Chronopoulou M."/>
        </authorList>
    </citation>
    <scope>NUCLEOTIDE SEQUENCE</scope>
    <source>
        <tissue evidence="7">Whole organism</tissue>
    </source>
</reference>
<keyword evidence="3" id="KW-0862">Zinc</keyword>
<dbReference type="Gene3D" id="3.30.40.10">
    <property type="entry name" value="Zinc/RING finger domain, C3HC4 (zinc finger)"/>
    <property type="match status" value="1"/>
</dbReference>
<dbReference type="GO" id="GO:0061630">
    <property type="term" value="F:ubiquitin protein ligase activity"/>
    <property type="evidence" value="ECO:0007669"/>
    <property type="project" value="InterPro"/>
</dbReference>
<dbReference type="CDD" id="cd15542">
    <property type="entry name" value="PHD_UBR7"/>
    <property type="match status" value="1"/>
</dbReference>
<dbReference type="SMART" id="SM00396">
    <property type="entry name" value="ZnF_UBR1"/>
    <property type="match status" value="1"/>
</dbReference>
<dbReference type="PROSITE" id="PS51157">
    <property type="entry name" value="ZF_UBR"/>
    <property type="match status" value="1"/>
</dbReference>
<evidence type="ECO:0000259" key="6">
    <source>
        <dbReference type="PROSITE" id="PS51157"/>
    </source>
</evidence>
<dbReference type="OrthoDB" id="10262564at2759"/>
<dbReference type="InterPro" id="IPR011011">
    <property type="entry name" value="Znf_FYVE_PHD"/>
</dbReference>
<feature type="domain" description="UBR-type" evidence="6">
    <location>
        <begin position="52"/>
        <end position="129"/>
    </location>
</feature>
<dbReference type="InterPro" id="IPR003126">
    <property type="entry name" value="Znf_UBR"/>
</dbReference>
<feature type="region of interest" description="Disordered" evidence="5">
    <location>
        <begin position="1"/>
        <end position="25"/>
    </location>
</feature>
<name>A0A0K2SYH7_LEPSM</name>
<protein>
    <recommendedName>
        <fullName evidence="6">UBR-type domain-containing protein</fullName>
    </recommendedName>
</protein>
<dbReference type="InterPro" id="IPR013083">
    <property type="entry name" value="Znf_RING/FYVE/PHD"/>
</dbReference>
<dbReference type="PANTHER" id="PTHR13513">
    <property type="entry name" value="E3 UBIQUITIN-PROTEIN LIGASE UBR7"/>
    <property type="match status" value="1"/>
</dbReference>
<dbReference type="InterPro" id="IPR001965">
    <property type="entry name" value="Znf_PHD"/>
</dbReference>
<evidence type="ECO:0000256" key="1">
    <source>
        <dbReference type="ARBA" id="ARBA00022723"/>
    </source>
</evidence>
<accession>A0A0K2SYH7</accession>
<organism evidence="7">
    <name type="scientific">Lepeophtheirus salmonis</name>
    <name type="common">Salmon louse</name>
    <name type="synonym">Caligus salmonis</name>
    <dbReference type="NCBI Taxonomy" id="72036"/>
    <lineage>
        <taxon>Eukaryota</taxon>
        <taxon>Metazoa</taxon>
        <taxon>Ecdysozoa</taxon>
        <taxon>Arthropoda</taxon>
        <taxon>Crustacea</taxon>
        <taxon>Multicrustacea</taxon>
        <taxon>Hexanauplia</taxon>
        <taxon>Copepoda</taxon>
        <taxon>Siphonostomatoida</taxon>
        <taxon>Caligidae</taxon>
        <taxon>Lepeophtheirus</taxon>
    </lineage>
</organism>
<keyword evidence="2" id="KW-0863">Zinc-finger</keyword>
<sequence>MASSNDEQTSLKRSHDNDEEQDDEAVTMVEVLKESKELEDNANRVLGGADDKNCTYLSEGYSKRQALYACVTCTNPSDPEAGTFAGVCLACSYHCHEGHEIIELYTKRNVRCDCGNEKFKDGKCKLYDGKEALNSRNKYNQNYKGSYCTCGRPYPDPEDKIPDEMIQCAICEDWYHGRHLDLPLNVSLPSNGDYDDLVCQNCSTERWKDFWCFYTDFLKRSSQEKSEEESYTEGEESKKCPRLKTQDSIDEQFKCKALFFLPGWRSELCKCTDCEDFYSKYNLKFLIDVEDSISHFESKSTDKVSDSYEEGLKALSSWDRVKQVEALSSYNSMKTDLMDYLKTFAEGGKVVTPEDIKSFFEKMNKAKRQRVNIPQFCK</sequence>
<dbReference type="CDD" id="cd19677">
    <property type="entry name" value="UBR-box_UBR7"/>
    <property type="match status" value="1"/>
</dbReference>
<evidence type="ECO:0000256" key="4">
    <source>
        <dbReference type="PROSITE-ProRule" id="PRU00508"/>
    </source>
</evidence>
<dbReference type="GO" id="GO:0008270">
    <property type="term" value="F:zinc ion binding"/>
    <property type="evidence" value="ECO:0007669"/>
    <property type="project" value="UniProtKB-KW"/>
</dbReference>
<dbReference type="PANTHER" id="PTHR13513:SF9">
    <property type="entry name" value="E3 UBIQUITIN-PROTEIN LIGASE UBR7-RELATED"/>
    <property type="match status" value="1"/>
</dbReference>